<sequence length="230" mass="24896">MGLRRRGREDQHIGEGWFAAGPTLILSVLSDSFESEFDRGPIDSSCDRFNRGGKRFMLPEADNLPARRSQRSISCAVTLDVTPQLGSPVPLVRGGLPAVHRADVPEASVDKYGDLPCSEDDVWPDPDSSWQIQPEVLAVPVATRVQGFPERDLGLRIGPPVGPHVPRTPLAGCSRVSALRLRYRRLCILVHIGHDLADVPSVCSASASIGEDSLHVSTLAGPSVTTRRPK</sequence>
<reference evidence="1 2" key="1">
    <citation type="submission" date="2017-06" db="EMBL/GenBank/DDBJ databases">
        <authorList>
            <person name="Kim H.J."/>
            <person name="Triplett B.A."/>
        </authorList>
    </citation>
    <scope>NUCLEOTIDE SEQUENCE [LARGE SCALE GENOMIC DNA]</scope>
    <source>
        <strain evidence="1 2">CGMCC 4.2132</strain>
    </source>
</reference>
<accession>A0A239ETF8</accession>
<protein>
    <submittedName>
        <fullName evidence="1">Uncharacterized protein</fullName>
    </submittedName>
</protein>
<organism evidence="1 2">
    <name type="scientific">Streptosporangium subroseum</name>
    <dbReference type="NCBI Taxonomy" id="106412"/>
    <lineage>
        <taxon>Bacteria</taxon>
        <taxon>Bacillati</taxon>
        <taxon>Actinomycetota</taxon>
        <taxon>Actinomycetes</taxon>
        <taxon>Streptosporangiales</taxon>
        <taxon>Streptosporangiaceae</taxon>
        <taxon>Streptosporangium</taxon>
    </lineage>
</organism>
<keyword evidence="2" id="KW-1185">Reference proteome</keyword>
<dbReference type="EMBL" id="FZOD01000010">
    <property type="protein sequence ID" value="SNS47956.1"/>
    <property type="molecule type" value="Genomic_DNA"/>
</dbReference>
<evidence type="ECO:0000313" key="2">
    <source>
        <dbReference type="Proteomes" id="UP000198282"/>
    </source>
</evidence>
<evidence type="ECO:0000313" key="1">
    <source>
        <dbReference type="EMBL" id="SNS47956.1"/>
    </source>
</evidence>
<gene>
    <name evidence="1" type="ORF">SAMN05216276_101060</name>
</gene>
<proteinExistence type="predicted"/>
<dbReference type="AlphaFoldDB" id="A0A239ETF8"/>
<dbReference type="Proteomes" id="UP000198282">
    <property type="component" value="Unassembled WGS sequence"/>
</dbReference>
<name>A0A239ETF8_9ACTN</name>